<evidence type="ECO:0000256" key="3">
    <source>
        <dbReference type="ARBA" id="ARBA00022801"/>
    </source>
</evidence>
<keyword evidence="2 7" id="KW-0645">Protease</keyword>
<feature type="compositionally biased region" description="Basic and acidic residues" evidence="4">
    <location>
        <begin position="1"/>
        <end position="22"/>
    </location>
</feature>
<evidence type="ECO:0000256" key="1">
    <source>
        <dbReference type="ARBA" id="ARBA00010541"/>
    </source>
</evidence>
<dbReference type="Pfam" id="PF13365">
    <property type="entry name" value="Trypsin_2"/>
    <property type="match status" value="1"/>
</dbReference>
<evidence type="ECO:0000313" key="7">
    <source>
        <dbReference type="EMBL" id="CUM88725.1"/>
    </source>
</evidence>
<keyword evidence="5" id="KW-0472">Membrane</keyword>
<dbReference type="InterPro" id="IPR001940">
    <property type="entry name" value="Peptidase_S1C"/>
</dbReference>
<organism evidence="7 8">
    <name type="scientific">Dorea longicatena</name>
    <dbReference type="NCBI Taxonomy" id="88431"/>
    <lineage>
        <taxon>Bacteria</taxon>
        <taxon>Bacillati</taxon>
        <taxon>Bacillota</taxon>
        <taxon>Clostridia</taxon>
        <taxon>Lachnospirales</taxon>
        <taxon>Lachnospiraceae</taxon>
        <taxon>Dorea</taxon>
    </lineage>
</organism>
<proteinExistence type="inferred from homology"/>
<dbReference type="InterPro" id="IPR036034">
    <property type="entry name" value="PDZ_sf"/>
</dbReference>
<evidence type="ECO:0000256" key="2">
    <source>
        <dbReference type="ARBA" id="ARBA00022670"/>
    </source>
</evidence>
<dbReference type="EMBL" id="CYXO01000004">
    <property type="protein sequence ID" value="CUM88725.1"/>
    <property type="molecule type" value="Genomic_DNA"/>
</dbReference>
<feature type="domain" description="PDZ" evidence="6">
    <location>
        <begin position="322"/>
        <end position="412"/>
    </location>
</feature>
<dbReference type="EC" id="3.4.21.107" evidence="7"/>
<dbReference type="PRINTS" id="PR00834">
    <property type="entry name" value="PROTEASES2C"/>
</dbReference>
<dbReference type="Gene3D" id="2.40.10.10">
    <property type="entry name" value="Trypsin-like serine proteases"/>
    <property type="match status" value="2"/>
</dbReference>
<gene>
    <name evidence="7" type="primary">degP</name>
    <name evidence="7" type="ORF">ERS852573_00993</name>
</gene>
<dbReference type="GO" id="GO:0006508">
    <property type="term" value="P:proteolysis"/>
    <property type="evidence" value="ECO:0007669"/>
    <property type="project" value="UniProtKB-KW"/>
</dbReference>
<dbReference type="PANTHER" id="PTHR22939:SF129">
    <property type="entry name" value="SERINE PROTEASE HTRA2, MITOCHONDRIAL"/>
    <property type="match status" value="1"/>
</dbReference>
<keyword evidence="5" id="KW-0812">Transmembrane</keyword>
<accession>A0A173SG18</accession>
<dbReference type="Gene3D" id="2.30.42.10">
    <property type="match status" value="1"/>
</dbReference>
<dbReference type="Pfam" id="PF13180">
    <property type="entry name" value="PDZ_2"/>
    <property type="match status" value="1"/>
</dbReference>
<dbReference type="GO" id="GO:0004252">
    <property type="term" value="F:serine-type endopeptidase activity"/>
    <property type="evidence" value="ECO:0007669"/>
    <property type="project" value="InterPro"/>
</dbReference>
<dbReference type="RefSeq" id="WP_055213842.1">
    <property type="nucleotide sequence ID" value="NZ_CYXO01000004.1"/>
</dbReference>
<dbReference type="InterPro" id="IPR009003">
    <property type="entry name" value="Peptidase_S1_PA"/>
</dbReference>
<dbReference type="SUPFAM" id="SSF50156">
    <property type="entry name" value="PDZ domain-like"/>
    <property type="match status" value="1"/>
</dbReference>
<evidence type="ECO:0000256" key="4">
    <source>
        <dbReference type="SAM" id="MobiDB-lite"/>
    </source>
</evidence>
<protein>
    <submittedName>
        <fullName evidence="7">Periplasmic serine endoprotease DegP</fullName>
        <ecNumber evidence="7">3.4.21.107</ecNumber>
    </submittedName>
</protein>
<sequence>MDEQKPLENEQGEPGEKTEKSEYSFMQETIKDENSRGKKYRKDLLRMAGLGVAFGVCACISFSALKPWLDEKFPGDSQEVVIPEEKEEEKSDETTADSGDDSTVQTLGIDSYRELQKAMNTVASEAAKSVVEVIGISGEQDWTEESYDNKNSVSGLIIADNGQELLIYGKTSILRNTKEIHIRFADGTTKQASMKKKDESLGFAIYAVAKSSIGQSTWQQISIATLGSSGSVQKGDAAVVLGKPFGYAGAVGFGTIASSRNELDGDDGSYPLLCTDIGAAEDGTGVIVNLSGEVVGIIDQSISDNSSKRLVTGYGISGLKSEIELLSNGQAVPYVGIRGLDVTAEIEAQGIPNGVYVQTVEPDSPAMAAGIQSGDIITEAAGKKISSLAVYQSVMRDQKSGSKIRLKGQRQGSGGYVDISFDVTVGSKE</sequence>
<dbReference type="SMART" id="SM00228">
    <property type="entry name" value="PDZ"/>
    <property type="match status" value="1"/>
</dbReference>
<dbReference type="SUPFAM" id="SSF50494">
    <property type="entry name" value="Trypsin-like serine proteases"/>
    <property type="match status" value="1"/>
</dbReference>
<feature type="region of interest" description="Disordered" evidence="4">
    <location>
        <begin position="1"/>
        <end position="36"/>
    </location>
</feature>
<evidence type="ECO:0000256" key="5">
    <source>
        <dbReference type="SAM" id="Phobius"/>
    </source>
</evidence>
<dbReference type="InterPro" id="IPR043504">
    <property type="entry name" value="Peptidase_S1_PA_chymotrypsin"/>
</dbReference>
<evidence type="ECO:0000259" key="6">
    <source>
        <dbReference type="PROSITE" id="PS50106"/>
    </source>
</evidence>
<name>A0A173SG18_9FIRM</name>
<dbReference type="Proteomes" id="UP000095597">
    <property type="component" value="Unassembled WGS sequence"/>
</dbReference>
<dbReference type="PROSITE" id="PS50106">
    <property type="entry name" value="PDZ"/>
    <property type="match status" value="1"/>
</dbReference>
<dbReference type="AlphaFoldDB" id="A0A173SG18"/>
<feature type="region of interest" description="Disordered" evidence="4">
    <location>
        <begin position="82"/>
        <end position="104"/>
    </location>
</feature>
<evidence type="ECO:0000313" key="8">
    <source>
        <dbReference type="Proteomes" id="UP000095597"/>
    </source>
</evidence>
<dbReference type="InterPro" id="IPR001478">
    <property type="entry name" value="PDZ"/>
</dbReference>
<feature type="transmembrane region" description="Helical" evidence="5">
    <location>
        <begin position="44"/>
        <end position="65"/>
    </location>
</feature>
<dbReference type="PANTHER" id="PTHR22939">
    <property type="entry name" value="SERINE PROTEASE FAMILY S1C HTRA-RELATED"/>
    <property type="match status" value="1"/>
</dbReference>
<reference evidence="7 8" key="1">
    <citation type="submission" date="2015-09" db="EMBL/GenBank/DDBJ databases">
        <authorList>
            <consortium name="Pathogen Informatics"/>
        </authorList>
    </citation>
    <scope>NUCLEOTIDE SEQUENCE [LARGE SCALE GENOMIC DNA]</scope>
    <source>
        <strain evidence="7 8">2789STDY5834961</strain>
    </source>
</reference>
<keyword evidence="5" id="KW-1133">Transmembrane helix</keyword>
<keyword evidence="3 7" id="KW-0378">Hydrolase</keyword>
<comment type="similarity">
    <text evidence="1">Belongs to the peptidase S1C family.</text>
</comment>